<name>A0ABY7EN96_MYAAR</name>
<proteinExistence type="predicted"/>
<dbReference type="SUPFAM" id="SSF49313">
    <property type="entry name" value="Cadherin-like"/>
    <property type="match status" value="2"/>
</dbReference>
<reference evidence="5" key="1">
    <citation type="submission" date="2022-11" db="EMBL/GenBank/DDBJ databases">
        <title>Centuries of genome instability and evolution in soft-shell clam transmissible cancer (bioRxiv).</title>
        <authorList>
            <person name="Hart S.F.M."/>
            <person name="Yonemitsu M.A."/>
            <person name="Giersch R.M."/>
            <person name="Beal B.F."/>
            <person name="Arriagada G."/>
            <person name="Davis B.W."/>
            <person name="Ostrander E.A."/>
            <person name="Goff S.P."/>
            <person name="Metzger M.J."/>
        </authorList>
    </citation>
    <scope>NUCLEOTIDE SEQUENCE</scope>
    <source>
        <strain evidence="5">MELC-2E11</strain>
        <tissue evidence="5">Siphon/mantle</tissue>
    </source>
</reference>
<evidence type="ECO:0000313" key="5">
    <source>
        <dbReference type="EMBL" id="WAR10675.1"/>
    </source>
</evidence>
<feature type="domain" description="Cadherin" evidence="4">
    <location>
        <begin position="139"/>
        <end position="238"/>
    </location>
</feature>
<dbReference type="PANTHER" id="PTHR24026:SF126">
    <property type="entry name" value="PROTOCADHERIN FAT 4"/>
    <property type="match status" value="1"/>
</dbReference>
<evidence type="ECO:0000256" key="2">
    <source>
        <dbReference type="ARBA" id="ARBA00022989"/>
    </source>
</evidence>
<gene>
    <name evidence="5" type="ORF">MAR_035751</name>
</gene>
<organism evidence="5 6">
    <name type="scientific">Mya arenaria</name>
    <name type="common">Soft-shell clam</name>
    <dbReference type="NCBI Taxonomy" id="6604"/>
    <lineage>
        <taxon>Eukaryota</taxon>
        <taxon>Metazoa</taxon>
        <taxon>Spiralia</taxon>
        <taxon>Lophotrochozoa</taxon>
        <taxon>Mollusca</taxon>
        <taxon>Bivalvia</taxon>
        <taxon>Autobranchia</taxon>
        <taxon>Heteroconchia</taxon>
        <taxon>Euheterodonta</taxon>
        <taxon>Imparidentia</taxon>
        <taxon>Neoheterodontei</taxon>
        <taxon>Myida</taxon>
        <taxon>Myoidea</taxon>
        <taxon>Myidae</taxon>
        <taxon>Mya</taxon>
    </lineage>
</organism>
<dbReference type="InterPro" id="IPR002126">
    <property type="entry name" value="Cadherin-like_dom"/>
</dbReference>
<dbReference type="SMART" id="SM00112">
    <property type="entry name" value="CA"/>
    <property type="match status" value="2"/>
</dbReference>
<keyword evidence="1" id="KW-0812">Transmembrane</keyword>
<dbReference type="PROSITE" id="PS50268">
    <property type="entry name" value="CADHERIN_2"/>
    <property type="match status" value="2"/>
</dbReference>
<dbReference type="InterPro" id="IPR015919">
    <property type="entry name" value="Cadherin-like_sf"/>
</dbReference>
<feature type="domain" description="Cadherin" evidence="4">
    <location>
        <begin position="66"/>
        <end position="127"/>
    </location>
</feature>
<evidence type="ECO:0000256" key="3">
    <source>
        <dbReference type="PROSITE-ProRule" id="PRU00043"/>
    </source>
</evidence>
<protein>
    <submittedName>
        <fullName evidence="5">FAT4-like protein</fullName>
    </submittedName>
</protein>
<accession>A0ABY7EN96</accession>
<dbReference type="PANTHER" id="PTHR24026">
    <property type="entry name" value="FAT ATYPICAL CADHERIN-RELATED"/>
    <property type="match status" value="1"/>
</dbReference>
<keyword evidence="6" id="KW-1185">Reference proteome</keyword>
<dbReference type="EMBL" id="CP111018">
    <property type="protein sequence ID" value="WAR10675.1"/>
    <property type="molecule type" value="Genomic_DNA"/>
</dbReference>
<dbReference type="Gene3D" id="2.60.40.60">
    <property type="entry name" value="Cadherins"/>
    <property type="match status" value="2"/>
</dbReference>
<evidence type="ECO:0000259" key="4">
    <source>
        <dbReference type="PROSITE" id="PS50268"/>
    </source>
</evidence>
<keyword evidence="2" id="KW-1133">Transmembrane helix</keyword>
<keyword evidence="3" id="KW-0106">Calcium</keyword>
<dbReference type="Proteomes" id="UP001164746">
    <property type="component" value="Chromosome 7"/>
</dbReference>
<dbReference type="CDD" id="cd11304">
    <property type="entry name" value="Cadherin_repeat"/>
    <property type="match status" value="2"/>
</dbReference>
<evidence type="ECO:0000256" key="1">
    <source>
        <dbReference type="ARBA" id="ARBA00022692"/>
    </source>
</evidence>
<keyword evidence="2" id="KW-0472">Membrane</keyword>
<sequence>MFHASANGDGVDAVDPRLLNGARPLECFEISDSVAEVEVSENVLSGYLVTTIEITGSTGTPVFDLNNKYFSIDPGSGDIRVKPGVSLDLDNLPGREISLSVKIQDDSKEITHKITVKIIDVNEPPSFPDDGPWLNGIGVADGAGPETLVCSVEAKDPDKYAPNNVLNYYISTPATPFTISDLGEITVATGQTTHHEKTVVWNIEVVATDAGVPQHTASTTVLIVVCPTGKPDSLKPCA</sequence>
<evidence type="ECO:0000313" key="6">
    <source>
        <dbReference type="Proteomes" id="UP001164746"/>
    </source>
</evidence>